<gene>
    <name evidence="1" type="ORF">CITCOLO1_LOCUS16087</name>
</gene>
<keyword evidence="2" id="KW-1185">Reference proteome</keyword>
<evidence type="ECO:0000313" key="1">
    <source>
        <dbReference type="EMBL" id="CAK9323873.1"/>
    </source>
</evidence>
<reference evidence="1 2" key="1">
    <citation type="submission" date="2024-03" db="EMBL/GenBank/DDBJ databases">
        <authorList>
            <person name="Gkanogiannis A."/>
            <person name="Becerra Lopez-Lavalle L."/>
        </authorList>
    </citation>
    <scope>NUCLEOTIDE SEQUENCE [LARGE SCALE GENOMIC DNA]</scope>
</reference>
<organism evidence="1 2">
    <name type="scientific">Citrullus colocynthis</name>
    <name type="common">colocynth</name>
    <dbReference type="NCBI Taxonomy" id="252529"/>
    <lineage>
        <taxon>Eukaryota</taxon>
        <taxon>Viridiplantae</taxon>
        <taxon>Streptophyta</taxon>
        <taxon>Embryophyta</taxon>
        <taxon>Tracheophyta</taxon>
        <taxon>Spermatophyta</taxon>
        <taxon>Magnoliopsida</taxon>
        <taxon>eudicotyledons</taxon>
        <taxon>Gunneridae</taxon>
        <taxon>Pentapetalae</taxon>
        <taxon>rosids</taxon>
        <taxon>fabids</taxon>
        <taxon>Cucurbitales</taxon>
        <taxon>Cucurbitaceae</taxon>
        <taxon>Benincaseae</taxon>
        <taxon>Citrullus</taxon>
    </lineage>
</organism>
<dbReference type="Proteomes" id="UP001642487">
    <property type="component" value="Chromosome 6"/>
</dbReference>
<evidence type="ECO:0000313" key="2">
    <source>
        <dbReference type="Proteomes" id="UP001642487"/>
    </source>
</evidence>
<sequence>MGNASEDRHRWRHSGSLRWMEAAAEGFLRVVRRIRSRIRVFACTGQVEHKPLSPTTQEATLERLKLQKKGEDTLRVGMTKQGRWLQLGRGKVDQLGADMWLGGEKVKTWICLSVEHLTKSAEAPCLK</sequence>
<protein>
    <submittedName>
        <fullName evidence="1">Uncharacterized protein</fullName>
    </submittedName>
</protein>
<accession>A0ABP0YWX6</accession>
<dbReference type="EMBL" id="OZ021740">
    <property type="protein sequence ID" value="CAK9323873.1"/>
    <property type="molecule type" value="Genomic_DNA"/>
</dbReference>
<name>A0ABP0YWX6_9ROSI</name>
<proteinExistence type="predicted"/>